<evidence type="ECO:0000259" key="4">
    <source>
        <dbReference type="Pfam" id="PF02563"/>
    </source>
</evidence>
<dbReference type="RefSeq" id="WP_316699681.1">
    <property type="nucleotide sequence ID" value="NZ_CP136336.1"/>
</dbReference>
<feature type="region of interest" description="Disordered" evidence="2">
    <location>
        <begin position="29"/>
        <end position="61"/>
    </location>
</feature>
<keyword evidence="7" id="KW-1185">Reference proteome</keyword>
<feature type="chain" id="PRO_5045308617" evidence="3">
    <location>
        <begin position="20"/>
        <end position="301"/>
    </location>
</feature>
<dbReference type="Pfam" id="PF10531">
    <property type="entry name" value="SLBB"/>
    <property type="match status" value="2"/>
</dbReference>
<feature type="signal peptide" evidence="3">
    <location>
        <begin position="1"/>
        <end position="19"/>
    </location>
</feature>
<sequence>MTRRLTATCASVCVSLVLAACANAPMPADPAATPAAQARAPVPTPPPEPANRAPSGPDRSRDYVVGAGDVLRINVYQNADLSLETRVNESGVISYPLLGQVVVGGRSVGEVEAAIADGLKKGNFIKQPQVSVLVTQVRGNQASVLGMAGRPGRYPIEVKGMRLSELLALAGGVASGGSEIVTLSGIREGRPFRQRVDVSQLFGGNTAAEDPIVLNGDTLYIDKLPTVYIYGEVQRPGPIALTPDMTLMQALASGGGLTQRGTERGMKVHRRNAKGQVEIVELRMTDTLRPGDVIYVRESLF</sequence>
<keyword evidence="1 3" id="KW-0732">Signal</keyword>
<feature type="compositionally biased region" description="Low complexity" evidence="2">
    <location>
        <begin position="29"/>
        <end position="41"/>
    </location>
</feature>
<dbReference type="Gene3D" id="3.10.560.10">
    <property type="entry name" value="Outer membrane lipoprotein wza domain like"/>
    <property type="match status" value="1"/>
</dbReference>
<evidence type="ECO:0000313" key="6">
    <source>
        <dbReference type="EMBL" id="WOB07010.1"/>
    </source>
</evidence>
<dbReference type="PROSITE" id="PS51257">
    <property type="entry name" value="PROKAR_LIPOPROTEIN"/>
    <property type="match status" value="1"/>
</dbReference>
<name>A0ABZ0CPX8_9BURK</name>
<dbReference type="InterPro" id="IPR017478">
    <property type="entry name" value="Polysacc_export_EpsE"/>
</dbReference>
<protein>
    <submittedName>
        <fullName evidence="6">Polysaccharide export protein EpsE</fullName>
    </submittedName>
</protein>
<feature type="domain" description="Polysaccharide export protein N-terminal" evidence="4">
    <location>
        <begin position="60"/>
        <end position="134"/>
    </location>
</feature>
<dbReference type="PANTHER" id="PTHR33619:SF3">
    <property type="entry name" value="POLYSACCHARIDE EXPORT PROTEIN GFCE-RELATED"/>
    <property type="match status" value="1"/>
</dbReference>
<gene>
    <name evidence="6" type="primary">epsE</name>
    <name evidence="6" type="ORF">RXV79_19055</name>
</gene>
<evidence type="ECO:0000256" key="1">
    <source>
        <dbReference type="ARBA" id="ARBA00022729"/>
    </source>
</evidence>
<dbReference type="InterPro" id="IPR003715">
    <property type="entry name" value="Poly_export_N"/>
</dbReference>
<dbReference type="NCBIfam" id="TIGR03028">
    <property type="entry name" value="EpsE"/>
    <property type="match status" value="1"/>
</dbReference>
<evidence type="ECO:0000259" key="5">
    <source>
        <dbReference type="Pfam" id="PF10531"/>
    </source>
</evidence>
<dbReference type="Gene3D" id="3.30.1950.10">
    <property type="entry name" value="wza like domain"/>
    <property type="match status" value="1"/>
</dbReference>
<feature type="domain" description="Soluble ligand binding" evidence="5">
    <location>
        <begin position="227"/>
        <end position="278"/>
    </location>
</feature>
<feature type="domain" description="Soluble ligand binding" evidence="5">
    <location>
        <begin position="144"/>
        <end position="178"/>
    </location>
</feature>
<dbReference type="InterPro" id="IPR019554">
    <property type="entry name" value="Soluble_ligand-bd"/>
</dbReference>
<dbReference type="PANTHER" id="PTHR33619">
    <property type="entry name" value="POLYSACCHARIDE EXPORT PROTEIN GFCE-RELATED"/>
    <property type="match status" value="1"/>
</dbReference>
<evidence type="ECO:0000256" key="3">
    <source>
        <dbReference type="SAM" id="SignalP"/>
    </source>
</evidence>
<evidence type="ECO:0000256" key="2">
    <source>
        <dbReference type="SAM" id="MobiDB-lite"/>
    </source>
</evidence>
<accession>A0ABZ0CPX8</accession>
<dbReference type="Proteomes" id="UP001303946">
    <property type="component" value="Chromosome"/>
</dbReference>
<dbReference type="InterPro" id="IPR049712">
    <property type="entry name" value="Poly_export"/>
</dbReference>
<proteinExistence type="predicted"/>
<dbReference type="Pfam" id="PF02563">
    <property type="entry name" value="Poly_export"/>
    <property type="match status" value="1"/>
</dbReference>
<dbReference type="EMBL" id="CP136336">
    <property type="protein sequence ID" value="WOB07010.1"/>
    <property type="molecule type" value="Genomic_DNA"/>
</dbReference>
<evidence type="ECO:0000313" key="7">
    <source>
        <dbReference type="Proteomes" id="UP001303946"/>
    </source>
</evidence>
<reference evidence="6 7" key="1">
    <citation type="submission" date="2023-10" db="EMBL/GenBank/DDBJ databases">
        <title>Bacteria for the degradation of biodegradable plastic PBAT(Polybutylene adipate terephthalate).</title>
        <authorList>
            <person name="Weon H.-Y."/>
            <person name="Yeon J."/>
        </authorList>
    </citation>
    <scope>NUCLEOTIDE SEQUENCE [LARGE SCALE GENOMIC DNA]</scope>
    <source>
        <strain evidence="6 7">SBD 7-3</strain>
    </source>
</reference>
<organism evidence="6 7">
    <name type="scientific">Piscinibacter gummiphilus</name>
    <dbReference type="NCBI Taxonomy" id="946333"/>
    <lineage>
        <taxon>Bacteria</taxon>
        <taxon>Pseudomonadati</taxon>
        <taxon>Pseudomonadota</taxon>
        <taxon>Betaproteobacteria</taxon>
        <taxon>Burkholderiales</taxon>
        <taxon>Sphaerotilaceae</taxon>
        <taxon>Piscinibacter</taxon>
    </lineage>
</organism>